<dbReference type="Proteomes" id="UP000199021">
    <property type="component" value="Unassembled WGS sequence"/>
</dbReference>
<dbReference type="GO" id="GO:0016740">
    <property type="term" value="F:transferase activity"/>
    <property type="evidence" value="ECO:0007669"/>
    <property type="project" value="UniProtKB-KW"/>
</dbReference>
<gene>
    <name evidence="2" type="ORF">SAMN05444359_11663</name>
</gene>
<dbReference type="STRING" id="478744.SAMN05444359_11663"/>
<keyword evidence="2" id="KW-0808">Transferase</keyword>
<dbReference type="PANTHER" id="PTHR43685:SF2">
    <property type="entry name" value="GLYCOSYLTRANSFERASE 2-LIKE DOMAIN-CONTAINING PROTEIN"/>
    <property type="match status" value="1"/>
</dbReference>
<evidence type="ECO:0000313" key="3">
    <source>
        <dbReference type="Proteomes" id="UP000199021"/>
    </source>
</evidence>
<evidence type="ECO:0000313" key="2">
    <source>
        <dbReference type="EMBL" id="SEQ81106.1"/>
    </source>
</evidence>
<keyword evidence="3" id="KW-1185">Reference proteome</keyword>
<dbReference type="Pfam" id="PF00535">
    <property type="entry name" value="Glycos_transf_2"/>
    <property type="match status" value="1"/>
</dbReference>
<dbReference type="SUPFAM" id="SSF53448">
    <property type="entry name" value="Nucleotide-diphospho-sugar transferases"/>
    <property type="match status" value="1"/>
</dbReference>
<evidence type="ECO:0000259" key="1">
    <source>
        <dbReference type="Pfam" id="PF00535"/>
    </source>
</evidence>
<dbReference type="OrthoDB" id="6307329at2"/>
<dbReference type="PANTHER" id="PTHR43685">
    <property type="entry name" value="GLYCOSYLTRANSFERASE"/>
    <property type="match status" value="1"/>
</dbReference>
<dbReference type="CDD" id="cd00761">
    <property type="entry name" value="Glyco_tranf_GTA_type"/>
    <property type="match status" value="1"/>
</dbReference>
<name>A0A1H9J2V1_9BACT</name>
<accession>A0A1H9J2V1</accession>
<reference evidence="3" key="1">
    <citation type="submission" date="2016-10" db="EMBL/GenBank/DDBJ databases">
        <authorList>
            <person name="Varghese N."/>
            <person name="Submissions S."/>
        </authorList>
    </citation>
    <scope>NUCLEOTIDE SEQUENCE [LARGE SCALE GENOMIC DNA]</scope>
    <source>
        <strain evidence="3">DSM 24740</strain>
    </source>
</reference>
<organism evidence="2 3">
    <name type="scientific">Neolewinella agarilytica</name>
    <dbReference type="NCBI Taxonomy" id="478744"/>
    <lineage>
        <taxon>Bacteria</taxon>
        <taxon>Pseudomonadati</taxon>
        <taxon>Bacteroidota</taxon>
        <taxon>Saprospiria</taxon>
        <taxon>Saprospirales</taxon>
        <taxon>Lewinellaceae</taxon>
        <taxon>Neolewinella</taxon>
    </lineage>
</organism>
<dbReference type="AlphaFoldDB" id="A0A1H9J2V1"/>
<dbReference type="InterPro" id="IPR001173">
    <property type="entry name" value="Glyco_trans_2-like"/>
</dbReference>
<proteinExistence type="predicted"/>
<dbReference type="InterPro" id="IPR050834">
    <property type="entry name" value="Glycosyltransf_2"/>
</dbReference>
<sequence>MLVSIIIPAYNAEKFIQRSIQSALEQDYEDTEIIIVDNNSSDKTVRKVKQLIEPYHNDKIRLINCAKQGCSAARNRGIEVARGTWIQFLDADDTLKPNKISFQISRVKVSTRWVISSYRHIYPDKESIDTLVHQDPWKGLVLDFRAGYTCSNLYHTDALRLVKGWNETIPDNTDPDLHLRLLKADIPWQLIPEVLTFYHHDNPGKRVSIGQPVGGNARRLNILNEANHHLATTKPAYWKNNKNFFLGALVKAIRMLATHDLQQATKYYDKLVLKADKELQTKQYEIVSSLIIRSYKHLGFENTEKLRLKLTPYLPNIFKSWAR</sequence>
<protein>
    <submittedName>
        <fullName evidence="2">Glycosyl transferase family 2</fullName>
    </submittedName>
</protein>
<dbReference type="EMBL" id="FOFB01000016">
    <property type="protein sequence ID" value="SEQ81106.1"/>
    <property type="molecule type" value="Genomic_DNA"/>
</dbReference>
<feature type="domain" description="Glycosyltransferase 2-like" evidence="1">
    <location>
        <begin position="4"/>
        <end position="122"/>
    </location>
</feature>
<dbReference type="InterPro" id="IPR029044">
    <property type="entry name" value="Nucleotide-diphossugar_trans"/>
</dbReference>
<dbReference type="RefSeq" id="WP_090169871.1">
    <property type="nucleotide sequence ID" value="NZ_FOFB01000016.1"/>
</dbReference>
<dbReference type="Gene3D" id="3.90.550.10">
    <property type="entry name" value="Spore Coat Polysaccharide Biosynthesis Protein SpsA, Chain A"/>
    <property type="match status" value="1"/>
</dbReference>
<dbReference type="InParanoid" id="A0A1H9J2V1"/>